<accession>A0A8X6KD13</accession>
<evidence type="ECO:0000313" key="3">
    <source>
        <dbReference type="Proteomes" id="UP000887116"/>
    </source>
</evidence>
<organism evidence="2 3">
    <name type="scientific">Trichonephila clavata</name>
    <name type="common">Joro spider</name>
    <name type="synonym">Nephila clavata</name>
    <dbReference type="NCBI Taxonomy" id="2740835"/>
    <lineage>
        <taxon>Eukaryota</taxon>
        <taxon>Metazoa</taxon>
        <taxon>Ecdysozoa</taxon>
        <taxon>Arthropoda</taxon>
        <taxon>Chelicerata</taxon>
        <taxon>Arachnida</taxon>
        <taxon>Araneae</taxon>
        <taxon>Araneomorphae</taxon>
        <taxon>Entelegynae</taxon>
        <taxon>Araneoidea</taxon>
        <taxon>Nephilidae</taxon>
        <taxon>Trichonephila</taxon>
    </lineage>
</organism>
<dbReference type="OrthoDB" id="6419079at2759"/>
<proteinExistence type="predicted"/>
<dbReference type="AlphaFoldDB" id="A0A8X6KD13"/>
<feature type="region of interest" description="Disordered" evidence="1">
    <location>
        <begin position="1"/>
        <end position="22"/>
    </location>
</feature>
<dbReference type="EMBL" id="BMAO01000638">
    <property type="protein sequence ID" value="GFQ68193.1"/>
    <property type="molecule type" value="Genomic_DNA"/>
</dbReference>
<gene>
    <name evidence="2" type="primary">AVEN_200972_1</name>
    <name evidence="2" type="ORF">TNCT_730011</name>
</gene>
<keyword evidence="3" id="KW-1185">Reference proteome</keyword>
<name>A0A8X6KD13_TRICU</name>
<dbReference type="Proteomes" id="UP000887116">
    <property type="component" value="Unassembled WGS sequence"/>
</dbReference>
<evidence type="ECO:0000313" key="2">
    <source>
        <dbReference type="EMBL" id="GFQ68193.1"/>
    </source>
</evidence>
<reference evidence="2" key="1">
    <citation type="submission" date="2020-07" db="EMBL/GenBank/DDBJ databases">
        <title>Multicomponent nature underlies the extraordinary mechanical properties of spider dragline silk.</title>
        <authorList>
            <person name="Kono N."/>
            <person name="Nakamura H."/>
            <person name="Mori M."/>
            <person name="Yoshida Y."/>
            <person name="Ohtoshi R."/>
            <person name="Malay A.D."/>
            <person name="Moran D.A.P."/>
            <person name="Tomita M."/>
            <person name="Numata K."/>
            <person name="Arakawa K."/>
        </authorList>
    </citation>
    <scope>NUCLEOTIDE SEQUENCE</scope>
</reference>
<evidence type="ECO:0000256" key="1">
    <source>
        <dbReference type="SAM" id="MobiDB-lite"/>
    </source>
</evidence>
<sequence length="237" mass="27426">MKRSHEAEEDDEPSIKLPKSDLITNSDDKNLLNEIKHNLESEGDRINEQLAKTRQQYYMSYMKKVMEKIPLSRNIMGSLTNIPEGYEGFLKMFSIAKTMVHSEIQLKKIRAFNSIFDMANGLVGKVIHDRYIAPHLNEIINPDQLQKAFKVYQEALTSDDENTALELQCITYLVQTELEKEEPLKVPNPLYNRFTQQVKAVSQYVTVILSSLATPNFEFTNENEMNNNTDKNAFYIH</sequence>
<protein>
    <submittedName>
        <fullName evidence="2">Uncharacterized protein</fullName>
    </submittedName>
</protein>
<comment type="caution">
    <text evidence="2">The sequence shown here is derived from an EMBL/GenBank/DDBJ whole genome shotgun (WGS) entry which is preliminary data.</text>
</comment>